<dbReference type="Pfam" id="PF20585">
    <property type="entry name" value="Pectate_lyase_5"/>
    <property type="match status" value="1"/>
</dbReference>
<accession>A0ABN0RDB9</accession>
<reference evidence="3 4" key="1">
    <citation type="journal article" date="2014" name="Int. J. Syst. Evol. Microbiol.">
        <title>Listeria floridensis sp. nov., Listeria aquatica sp. nov., Listeria cornellensis sp. nov., Listeria riparia sp. nov. and Listeria grandensis sp. nov., from agricultural and natural environments.</title>
        <authorList>
            <person name="den Bakker H.C."/>
            <person name="Warchocki S."/>
            <person name="Wright E.M."/>
            <person name="Allred A.F."/>
            <person name="Ahlstrom C."/>
            <person name="Manuel C.S."/>
            <person name="Stasiewicz M.J."/>
            <person name="Burrell A."/>
            <person name="Roof S."/>
            <person name="Strawn L."/>
            <person name="Fortes E.D."/>
            <person name="Nightingale K.K."/>
            <person name="Kephart D."/>
            <person name="Wiedmann M."/>
        </authorList>
    </citation>
    <scope>NUCLEOTIDE SEQUENCE [LARGE SCALE GENOMIC DNA]</scope>
    <source>
        <strain evidence="3 4">FSL S10-1187</strain>
    </source>
</reference>
<feature type="domain" description="Bacterial Ig" evidence="2">
    <location>
        <begin position="863"/>
        <end position="941"/>
    </location>
</feature>
<protein>
    <recommendedName>
        <fullName evidence="5">Modifier protein of major autolysin LytC</fullName>
    </recommendedName>
</protein>
<feature type="domain" description="Bacterial Ig" evidence="1">
    <location>
        <begin position="355"/>
        <end position="431"/>
    </location>
</feature>
<dbReference type="Gene3D" id="2.60.40.10">
    <property type="entry name" value="Immunoglobulins"/>
    <property type="match status" value="2"/>
</dbReference>
<keyword evidence="4" id="KW-1185">Reference proteome</keyword>
<dbReference type="InterPro" id="IPR046746">
    <property type="entry name" value="Big_15"/>
</dbReference>
<dbReference type="EMBL" id="AODF01000027">
    <property type="protein sequence ID" value="EUJ28832.1"/>
    <property type="molecule type" value="Genomic_DNA"/>
</dbReference>
<name>A0ABN0RDB9_9LIST</name>
<feature type="domain" description="Bacterial Ig" evidence="2">
    <location>
        <begin position="689"/>
        <end position="768"/>
    </location>
</feature>
<dbReference type="InterPro" id="IPR041498">
    <property type="entry name" value="Big_6"/>
</dbReference>
<feature type="domain" description="Bacterial Ig" evidence="2">
    <location>
        <begin position="777"/>
        <end position="850"/>
    </location>
</feature>
<evidence type="ECO:0000313" key="4">
    <source>
        <dbReference type="Proteomes" id="UP000019249"/>
    </source>
</evidence>
<sequence length="941" mass="99242">MADKNITEINLTNDIYFPSEKNVYTDVRVTHSVTINGNNNTIYVYKSSMNGQLDGANTVTFNDVNIVANPEDGFYSYYGLVLTSVPDYTINLNNVNYYGPQAIYNPRGNVNVSGNTTLTSTRNHETMEVKNLTVKSGANAKFTTNKGNSVRGYYSGAIILEDNSALTINSGTYAFLLDGTAPVTIGKNAVLNTSSNYSGISVPAGTLSIKDGAKVDIKSSSPTINVPQVNVKNINVGKASTFNVTSSATSAYAIRTNTGTLQFFGDANYDINNLNRTGRALYMPASSINLNGATVGAWNKDNMTDAPDLSWDAVVGSIKMSGYVTPSANTSDDNLNANFKAQNYHRIASVAATAPTLVVNTINEDAKVVSGTATPGSNVTILVNGKTYETVASSSGTFSVAIDPAAKEGDVFKVTASKGNKEATQTLTVKDVTAPDAPVVEGSIMTTSTTISGTAEPNSTVEAKVNGIVIGSTKADANGNYTINIPKQAKGVSIAVTATDAAGNTSKATTVKVVETNKDYKLTVNSYNLGQTTLTGTYGKDVSKVRLFVNGVVVLQATTNNGTYTFNNVANLIKDGDKIEVVAVDSAYAEVNRVEVAVKGELDTSLTANTYTIGQSLTGTYGKDVSKVRLWVNGAVAAQATTNADGTYTFPTAGSLIKAGDKVEVVAVDSKYVEVNRITVEIPAANETTLTADSYEAGQTNLTGKFSSDIAKVRLWVNGVVVTQAVLNSDGTYSFPNASALIKDGDKVEVVGVDSKYVEVKRITVDVKSSSVVTDYSLTADTYNYGDPSLSGTAGKDVFRVRLWVNGAVATQATPSENGTYSFTNAANLIKAGDKVEVVAIDSTYKEVARLDATPIDNSSSAINTPGYTLGSYTLDGTAGPDVAYVRLWINDKVVTQRIPASDGTFSFAISEGQIKAGDKVELVGVDSRYAEISRTLVTVK</sequence>
<dbReference type="Pfam" id="PF20622">
    <property type="entry name" value="Big_15"/>
    <property type="match status" value="5"/>
</dbReference>
<dbReference type="Proteomes" id="UP000019249">
    <property type="component" value="Unassembled WGS sequence"/>
</dbReference>
<dbReference type="InterPro" id="IPR013783">
    <property type="entry name" value="Ig-like_fold"/>
</dbReference>
<evidence type="ECO:0008006" key="5">
    <source>
        <dbReference type="Google" id="ProtNLM"/>
    </source>
</evidence>
<comment type="caution">
    <text evidence="3">The sequence shown here is derived from an EMBL/GenBank/DDBJ whole genome shotgun (WGS) entry which is preliminary data.</text>
</comment>
<evidence type="ECO:0000259" key="1">
    <source>
        <dbReference type="Pfam" id="PF17936"/>
    </source>
</evidence>
<dbReference type="InterPro" id="IPR046776">
    <property type="entry name" value="Pectate_lyase_5"/>
</dbReference>
<dbReference type="Pfam" id="PF17936">
    <property type="entry name" value="Big_6"/>
    <property type="match status" value="2"/>
</dbReference>
<evidence type="ECO:0000313" key="3">
    <source>
        <dbReference type="EMBL" id="EUJ28832.1"/>
    </source>
</evidence>
<evidence type="ECO:0000259" key="2">
    <source>
        <dbReference type="Pfam" id="PF20622"/>
    </source>
</evidence>
<feature type="domain" description="Bacterial Ig" evidence="2">
    <location>
        <begin position="605"/>
        <end position="682"/>
    </location>
</feature>
<gene>
    <name evidence="3" type="ORF">MFLO_11829</name>
</gene>
<feature type="domain" description="Bacterial Ig" evidence="1">
    <location>
        <begin position="434"/>
        <end position="513"/>
    </location>
</feature>
<organism evidence="3 4">
    <name type="scientific">Listeria floridensis FSL S10-1187</name>
    <dbReference type="NCBI Taxonomy" id="1265817"/>
    <lineage>
        <taxon>Bacteria</taxon>
        <taxon>Bacillati</taxon>
        <taxon>Bacillota</taxon>
        <taxon>Bacilli</taxon>
        <taxon>Bacillales</taxon>
        <taxon>Listeriaceae</taxon>
        <taxon>Listeria</taxon>
    </lineage>
</organism>
<feature type="domain" description="Bacterial Ig" evidence="2">
    <location>
        <begin position="521"/>
        <end position="599"/>
    </location>
</feature>
<dbReference type="NCBIfam" id="NF033510">
    <property type="entry name" value="Ca_tandemer"/>
    <property type="match status" value="2"/>
</dbReference>
<proteinExistence type="predicted"/>